<dbReference type="GO" id="GO:0005886">
    <property type="term" value="C:plasma membrane"/>
    <property type="evidence" value="ECO:0007669"/>
    <property type="project" value="TreeGrafter"/>
</dbReference>
<evidence type="ECO:0000256" key="3">
    <source>
        <dbReference type="ARBA" id="ARBA00022448"/>
    </source>
</evidence>
<keyword evidence="3" id="KW-0813">Transport</keyword>
<evidence type="ECO:0000259" key="11">
    <source>
        <dbReference type="Pfam" id="PF01545"/>
    </source>
</evidence>
<dbReference type="NCBIfam" id="TIGR01297">
    <property type="entry name" value="CDF"/>
    <property type="match status" value="1"/>
</dbReference>
<evidence type="ECO:0000256" key="4">
    <source>
        <dbReference type="ARBA" id="ARBA00022692"/>
    </source>
</evidence>
<comment type="similarity">
    <text evidence="2">Belongs to the cation diffusion facilitator (CDF) transporter (TC 2.A.4) family. SLC30A subfamily.</text>
</comment>
<reference evidence="13" key="2">
    <citation type="submission" date="2021-04" db="EMBL/GenBank/DDBJ databases">
        <authorList>
            <person name="Karlyshev A.V."/>
        </authorList>
    </citation>
    <scope>NUCLEOTIDE SEQUENCE</scope>
    <source>
        <strain evidence="13">LMG 29479</strain>
    </source>
</reference>
<dbReference type="InterPro" id="IPR027469">
    <property type="entry name" value="Cation_efflux_TMD_sf"/>
</dbReference>
<dbReference type="SUPFAM" id="SSF160240">
    <property type="entry name" value="Cation efflux protein cytoplasmic domain-like"/>
    <property type="match status" value="1"/>
</dbReference>
<evidence type="ECO:0000256" key="10">
    <source>
        <dbReference type="SAM" id="Phobius"/>
    </source>
</evidence>
<keyword evidence="4 10" id="KW-0812">Transmembrane</keyword>
<evidence type="ECO:0000256" key="5">
    <source>
        <dbReference type="ARBA" id="ARBA00022906"/>
    </source>
</evidence>
<evidence type="ECO:0000313" key="13">
    <source>
        <dbReference type="EMBL" id="MBR0561611.1"/>
    </source>
</evidence>
<feature type="transmembrane region" description="Helical" evidence="10">
    <location>
        <begin position="184"/>
        <end position="201"/>
    </location>
</feature>
<evidence type="ECO:0000313" key="14">
    <source>
        <dbReference type="EMBL" id="MBS7456191.1"/>
    </source>
</evidence>
<feature type="transmembrane region" description="Helical" evidence="10">
    <location>
        <begin position="116"/>
        <end position="135"/>
    </location>
</feature>
<evidence type="ECO:0000313" key="15">
    <source>
        <dbReference type="Proteomes" id="UP000675747"/>
    </source>
</evidence>
<evidence type="ECO:0000256" key="2">
    <source>
        <dbReference type="ARBA" id="ARBA00008873"/>
    </source>
</evidence>
<dbReference type="InterPro" id="IPR036837">
    <property type="entry name" value="Cation_efflux_CTD_sf"/>
</dbReference>
<dbReference type="RefSeq" id="WP_211925579.1">
    <property type="nucleotide sequence ID" value="NZ_JAGQFT020000002.1"/>
</dbReference>
<evidence type="ECO:0000256" key="8">
    <source>
        <dbReference type="ARBA" id="ARBA00023136"/>
    </source>
</evidence>
<keyword evidence="15" id="KW-1185">Reference proteome</keyword>
<keyword evidence="5" id="KW-0864">Zinc transport</keyword>
<feature type="region of interest" description="Disordered" evidence="9">
    <location>
        <begin position="289"/>
        <end position="313"/>
    </location>
</feature>
<feature type="transmembrane region" description="Helical" evidence="10">
    <location>
        <begin position="156"/>
        <end position="178"/>
    </location>
</feature>
<keyword evidence="8 10" id="KW-0472">Membrane</keyword>
<name>A0A8J7VST8_9GAMM</name>
<dbReference type="Proteomes" id="UP000675747">
    <property type="component" value="Unassembled WGS sequence"/>
</dbReference>
<dbReference type="InterPro" id="IPR058533">
    <property type="entry name" value="Cation_efflux_TM"/>
</dbReference>
<sequence>MGHDHDHGLGDIRHERPLWWAFGLTVGFLAAEVVGGLVTGSLALLSDAAHMGTDAFALLIALTAVRMTRRPADARRTYGYVRMEALGALANGVLLFAASLWILYEAWRRFLDPGEIGSVGMMVVAGLGLVVNLIGMRLLKAGSGENLNMRGAYLEVWADALGSVGVLVAAAVIMATGWVVLDPIVAAAIGLWVLPRTWVLVRDAVHVLLEGIPKGLDLDAVRRTLRETPGVAGVHDLHVWSLGSRTPALTAHVVMAEGVDDHDALRAELAHRLVHAFDIHHATLQMESAHCAPPPGHEHAHEPGHGHPPVVHE</sequence>
<dbReference type="EMBL" id="JAGQFT020000002">
    <property type="protein sequence ID" value="MBS7456191.1"/>
    <property type="molecule type" value="Genomic_DNA"/>
</dbReference>
<dbReference type="InterPro" id="IPR050681">
    <property type="entry name" value="CDF/SLC30A"/>
</dbReference>
<organism evidence="13">
    <name type="scientific">Coralloluteibacterium stylophorae</name>
    <dbReference type="NCBI Taxonomy" id="1776034"/>
    <lineage>
        <taxon>Bacteria</taxon>
        <taxon>Pseudomonadati</taxon>
        <taxon>Pseudomonadota</taxon>
        <taxon>Gammaproteobacteria</taxon>
        <taxon>Lysobacterales</taxon>
        <taxon>Lysobacteraceae</taxon>
        <taxon>Coralloluteibacterium</taxon>
    </lineage>
</organism>
<keyword evidence="6 10" id="KW-1133">Transmembrane helix</keyword>
<dbReference type="InterPro" id="IPR027470">
    <property type="entry name" value="Cation_efflux_CTD"/>
</dbReference>
<dbReference type="Pfam" id="PF01545">
    <property type="entry name" value="Cation_efflux"/>
    <property type="match status" value="1"/>
</dbReference>
<feature type="domain" description="Cation efflux protein cytoplasmic" evidence="12">
    <location>
        <begin position="213"/>
        <end position="288"/>
    </location>
</feature>
<gene>
    <name evidence="14" type="ORF">KB893_003455</name>
    <name evidence="13" type="ORF">KB893_03615</name>
</gene>
<evidence type="ECO:0000256" key="1">
    <source>
        <dbReference type="ARBA" id="ARBA00004141"/>
    </source>
</evidence>
<dbReference type="Gene3D" id="1.20.1510.10">
    <property type="entry name" value="Cation efflux protein transmembrane domain"/>
    <property type="match status" value="1"/>
</dbReference>
<feature type="compositionally biased region" description="Basic and acidic residues" evidence="9">
    <location>
        <begin position="296"/>
        <end position="313"/>
    </location>
</feature>
<keyword evidence="5" id="KW-0862">Zinc</keyword>
<keyword evidence="7" id="KW-0406">Ion transport</keyword>
<evidence type="ECO:0000256" key="6">
    <source>
        <dbReference type="ARBA" id="ARBA00022989"/>
    </source>
</evidence>
<evidence type="ECO:0000259" key="12">
    <source>
        <dbReference type="Pfam" id="PF16916"/>
    </source>
</evidence>
<feature type="transmembrane region" description="Helical" evidence="10">
    <location>
        <begin position="48"/>
        <end position="65"/>
    </location>
</feature>
<feature type="transmembrane region" description="Helical" evidence="10">
    <location>
        <begin position="18"/>
        <end position="42"/>
    </location>
</feature>
<dbReference type="PANTHER" id="PTHR11562">
    <property type="entry name" value="CATION EFFLUX PROTEIN/ ZINC TRANSPORTER"/>
    <property type="match status" value="1"/>
</dbReference>
<accession>A0A8J7VST8</accession>
<comment type="caution">
    <text evidence="13">The sequence shown here is derived from an EMBL/GenBank/DDBJ whole genome shotgun (WGS) entry which is preliminary data.</text>
</comment>
<dbReference type="GO" id="GO:0005385">
    <property type="term" value="F:zinc ion transmembrane transporter activity"/>
    <property type="evidence" value="ECO:0007669"/>
    <property type="project" value="TreeGrafter"/>
</dbReference>
<evidence type="ECO:0000256" key="9">
    <source>
        <dbReference type="SAM" id="MobiDB-lite"/>
    </source>
</evidence>
<evidence type="ECO:0000256" key="7">
    <source>
        <dbReference type="ARBA" id="ARBA00023065"/>
    </source>
</evidence>
<dbReference type="PANTHER" id="PTHR11562:SF17">
    <property type="entry name" value="RE54080P-RELATED"/>
    <property type="match status" value="1"/>
</dbReference>
<dbReference type="InterPro" id="IPR002524">
    <property type="entry name" value="Cation_efflux"/>
</dbReference>
<comment type="subcellular location">
    <subcellularLocation>
        <location evidence="1">Membrane</location>
        <topology evidence="1">Multi-pass membrane protein</topology>
    </subcellularLocation>
</comment>
<protein>
    <submittedName>
        <fullName evidence="13">Cation transporter</fullName>
    </submittedName>
</protein>
<reference evidence="14 15" key="1">
    <citation type="journal article" date="2021" name="Microbiol. Resour. Announc.">
        <title>Draft Genome Sequence of Coralloluteibacterium stylophorae LMG 29479T.</title>
        <authorList>
            <person name="Karlyshev A.V."/>
            <person name="Kudryashova E.B."/>
            <person name="Ariskina E.V."/>
            <person name="Conroy A.P."/>
            <person name="Abidueva E.Y."/>
        </authorList>
    </citation>
    <scope>NUCLEOTIDE SEQUENCE [LARGE SCALE GENOMIC DNA]</scope>
    <source>
        <strain evidence="14 15">LMG 29479</strain>
    </source>
</reference>
<dbReference type="AlphaFoldDB" id="A0A8J7VST8"/>
<dbReference type="Pfam" id="PF16916">
    <property type="entry name" value="ZT_dimer"/>
    <property type="match status" value="1"/>
</dbReference>
<dbReference type="EMBL" id="JAGQFT010000015">
    <property type="protein sequence ID" value="MBR0561611.1"/>
    <property type="molecule type" value="Genomic_DNA"/>
</dbReference>
<dbReference type="SUPFAM" id="SSF161111">
    <property type="entry name" value="Cation efflux protein transmembrane domain-like"/>
    <property type="match status" value="1"/>
</dbReference>
<feature type="domain" description="Cation efflux protein transmembrane" evidence="11">
    <location>
        <begin position="19"/>
        <end position="209"/>
    </location>
</feature>
<proteinExistence type="inferred from homology"/>
<feature type="transmembrane region" description="Helical" evidence="10">
    <location>
        <begin position="85"/>
        <end position="104"/>
    </location>
</feature>